<keyword evidence="6" id="KW-0699">rRNA-binding</keyword>
<feature type="binding site" evidence="6">
    <location>
        <begin position="74"/>
        <end position="78"/>
    </location>
    <ligand>
        <name>GTP</name>
        <dbReference type="ChEBI" id="CHEBI:37565"/>
    </ligand>
</feature>
<dbReference type="PANTHER" id="PTHR42698:SF1">
    <property type="entry name" value="GTPASE ERA, MITOCHONDRIAL"/>
    <property type="match status" value="1"/>
</dbReference>
<comment type="subunit">
    <text evidence="6">Monomer.</text>
</comment>
<feature type="region of interest" description="G3" evidence="7">
    <location>
        <begin position="74"/>
        <end position="77"/>
    </location>
</feature>
<dbReference type="SUPFAM" id="SSF54814">
    <property type="entry name" value="Prokaryotic type KH domain (KH-domain type II)"/>
    <property type="match status" value="1"/>
</dbReference>
<dbReference type="GO" id="GO:0043024">
    <property type="term" value="F:ribosomal small subunit binding"/>
    <property type="evidence" value="ECO:0007669"/>
    <property type="project" value="TreeGrafter"/>
</dbReference>
<evidence type="ECO:0000256" key="7">
    <source>
        <dbReference type="PROSITE-ProRule" id="PRU01050"/>
    </source>
</evidence>
<evidence type="ECO:0000256" key="2">
    <source>
        <dbReference type="ARBA" id="ARBA00020484"/>
    </source>
</evidence>
<dbReference type="InterPro" id="IPR027417">
    <property type="entry name" value="P-loop_NTPase"/>
</dbReference>
<dbReference type="InterPro" id="IPR005225">
    <property type="entry name" value="Small_GTP-bd"/>
</dbReference>
<dbReference type="GO" id="GO:0005829">
    <property type="term" value="C:cytosol"/>
    <property type="evidence" value="ECO:0007669"/>
    <property type="project" value="TreeGrafter"/>
</dbReference>
<evidence type="ECO:0000256" key="1">
    <source>
        <dbReference type="ARBA" id="ARBA00007921"/>
    </source>
</evidence>
<evidence type="ECO:0000256" key="3">
    <source>
        <dbReference type="ARBA" id="ARBA00022741"/>
    </source>
</evidence>
<feature type="region of interest" description="G2" evidence="7">
    <location>
        <begin position="52"/>
        <end position="56"/>
    </location>
</feature>
<keyword evidence="6" id="KW-0472">Membrane</keyword>
<evidence type="ECO:0000256" key="8">
    <source>
        <dbReference type="RuleBase" id="RU003761"/>
    </source>
</evidence>
<dbReference type="GO" id="GO:0005525">
    <property type="term" value="F:GTP binding"/>
    <property type="evidence" value="ECO:0007669"/>
    <property type="project" value="UniProtKB-UniRule"/>
</dbReference>
<feature type="region of interest" description="G4" evidence="7">
    <location>
        <begin position="137"/>
        <end position="140"/>
    </location>
</feature>
<keyword evidence="10" id="KW-1185">Reference proteome</keyword>
<organism evidence="9 10">
    <name type="scientific">Mesoplasma lactucae ATCC 49193</name>
    <dbReference type="NCBI Taxonomy" id="81460"/>
    <lineage>
        <taxon>Bacteria</taxon>
        <taxon>Bacillati</taxon>
        <taxon>Mycoplasmatota</taxon>
        <taxon>Mollicutes</taxon>
        <taxon>Entomoplasmatales</taxon>
        <taxon>Entomoplasmataceae</taxon>
        <taxon>Mesoplasma</taxon>
    </lineage>
</organism>
<dbReference type="SUPFAM" id="SSF52540">
    <property type="entry name" value="P-loop containing nucleoside triphosphate hydrolases"/>
    <property type="match status" value="1"/>
</dbReference>
<dbReference type="GO" id="GO:0005886">
    <property type="term" value="C:plasma membrane"/>
    <property type="evidence" value="ECO:0007669"/>
    <property type="project" value="UniProtKB-SubCell"/>
</dbReference>
<dbReference type="InterPro" id="IPR004044">
    <property type="entry name" value="KH_dom_type_2"/>
</dbReference>
<dbReference type="InterPro" id="IPR006073">
    <property type="entry name" value="GTP-bd"/>
</dbReference>
<feature type="binding site" evidence="6">
    <location>
        <begin position="26"/>
        <end position="33"/>
    </location>
    <ligand>
        <name>GTP</name>
        <dbReference type="ChEBI" id="CHEBI:37565"/>
    </ligand>
</feature>
<dbReference type="InterPro" id="IPR030388">
    <property type="entry name" value="G_ERA_dom"/>
</dbReference>
<dbReference type="PROSITE" id="PS51713">
    <property type="entry name" value="G_ERA"/>
    <property type="match status" value="1"/>
</dbReference>
<dbReference type="InterPro" id="IPR015946">
    <property type="entry name" value="KH_dom-like_a/b"/>
</dbReference>
<comment type="similarity">
    <text evidence="1 6 7 8">Belongs to the TRAFAC class TrmE-Era-EngA-EngB-Septin-like GTPase superfamily. Era GTPase family.</text>
</comment>
<dbReference type="PANTHER" id="PTHR42698">
    <property type="entry name" value="GTPASE ERA"/>
    <property type="match status" value="1"/>
</dbReference>
<keyword evidence="5 6" id="KW-0342">GTP-binding</keyword>
<evidence type="ECO:0000313" key="10">
    <source>
        <dbReference type="Proteomes" id="UP000232227"/>
    </source>
</evidence>
<dbReference type="Proteomes" id="UP000232227">
    <property type="component" value="Chromosome"/>
</dbReference>
<dbReference type="RefSeq" id="WP_096862639.1">
    <property type="nucleotide sequence ID" value="NZ_CP023668.1"/>
</dbReference>
<dbReference type="NCBIfam" id="TIGR00231">
    <property type="entry name" value="small_GTP"/>
    <property type="match status" value="1"/>
</dbReference>
<proteinExistence type="inferred from homology"/>
<feature type="binding site" evidence="6">
    <location>
        <begin position="137"/>
        <end position="140"/>
    </location>
    <ligand>
        <name>GTP</name>
        <dbReference type="ChEBI" id="CHEBI:37565"/>
    </ligand>
</feature>
<accession>A0A291IRN2</accession>
<dbReference type="InterPro" id="IPR009019">
    <property type="entry name" value="KH_sf_prok-type"/>
</dbReference>
<dbReference type="OrthoDB" id="9805918at2"/>
<keyword evidence="6" id="KW-1003">Cell membrane</keyword>
<evidence type="ECO:0000256" key="5">
    <source>
        <dbReference type="ARBA" id="ARBA00023134"/>
    </source>
</evidence>
<comment type="subcellular location">
    <subcellularLocation>
        <location evidence="6">Cytoplasm</location>
    </subcellularLocation>
    <subcellularLocation>
        <location evidence="6">Cell membrane</location>
        <topology evidence="6">Peripheral membrane protein</topology>
    </subcellularLocation>
</comment>
<dbReference type="Gene3D" id="3.30.300.20">
    <property type="match status" value="1"/>
</dbReference>
<dbReference type="GO" id="GO:0003924">
    <property type="term" value="F:GTPase activity"/>
    <property type="evidence" value="ECO:0007669"/>
    <property type="project" value="UniProtKB-UniRule"/>
</dbReference>
<dbReference type="PROSITE" id="PS50823">
    <property type="entry name" value="KH_TYPE_2"/>
    <property type="match status" value="1"/>
</dbReference>
<dbReference type="CDD" id="cd22534">
    <property type="entry name" value="KH-II_Era"/>
    <property type="match status" value="1"/>
</dbReference>
<dbReference type="GO" id="GO:0000028">
    <property type="term" value="P:ribosomal small subunit assembly"/>
    <property type="evidence" value="ECO:0007669"/>
    <property type="project" value="TreeGrafter"/>
</dbReference>
<evidence type="ECO:0000256" key="4">
    <source>
        <dbReference type="ARBA" id="ARBA00022884"/>
    </source>
</evidence>
<dbReference type="GO" id="GO:0070181">
    <property type="term" value="F:small ribosomal subunit rRNA binding"/>
    <property type="evidence" value="ECO:0007669"/>
    <property type="project" value="UniProtKB-UniRule"/>
</dbReference>
<comment type="function">
    <text evidence="6">An essential GTPase that binds both GDP and GTP, with rapid nucleotide exchange. Plays a role in 16S rRNA processing and 30S ribosomal subunit biogenesis and possibly also in cell cycle regulation and energy metabolism.</text>
</comment>
<keyword evidence="6" id="KW-0690">Ribosome biogenesis</keyword>
<keyword evidence="4 6" id="KW-0694">RNA-binding</keyword>
<dbReference type="HAMAP" id="MF_00367">
    <property type="entry name" value="GTPase_Era"/>
    <property type="match status" value="1"/>
</dbReference>
<dbReference type="KEGG" id="mlac:CP520_01085"/>
<evidence type="ECO:0000313" key="9">
    <source>
        <dbReference type="EMBL" id="ATG97351.1"/>
    </source>
</evidence>
<keyword evidence="6" id="KW-0963">Cytoplasm</keyword>
<gene>
    <name evidence="6" type="primary">era</name>
    <name evidence="9" type="ORF">CP520_01085</name>
</gene>
<dbReference type="Pfam" id="PF07650">
    <property type="entry name" value="KH_2"/>
    <property type="match status" value="1"/>
</dbReference>
<sequence length="313" mass="35821">MDNINNQELGAQANKDFKSGFVTVVGRPNVGKSTLINRLVGHKVAIVTNKPQTTRNNIRAVLNKKDEYQVVLLDTPGIHTPKLEIDRFMNANAFRGMKDTDLILFLVPADETIGKNDLYIAEDLKKKEDTPKILVITKADTVSKEELMQKVQDWKEIFPADDTIVISTLMNDNIDKLLDLILKYMPNDFKFFGDDQISDQPNRFFIKELIREQVLLKTGQEVPHSSAVSIDMLEDEPDHMDIDATIYVERDSQKGIIIGKGGSKINDIKYKVRRELEEAYNKPVDLQIHVKVEKNWRSSPSLLKRMGYDKDKY</sequence>
<dbReference type="Gene3D" id="3.40.50.300">
    <property type="entry name" value="P-loop containing nucleotide triphosphate hydrolases"/>
    <property type="match status" value="1"/>
</dbReference>
<keyword evidence="3 6" id="KW-0547">Nucleotide-binding</keyword>
<dbReference type="NCBIfam" id="NF000908">
    <property type="entry name" value="PRK00089.1"/>
    <property type="match status" value="1"/>
</dbReference>
<dbReference type="Pfam" id="PF01926">
    <property type="entry name" value="MMR_HSR1"/>
    <property type="match status" value="1"/>
</dbReference>
<feature type="region of interest" description="G5" evidence="7">
    <location>
        <begin position="166"/>
        <end position="168"/>
    </location>
</feature>
<dbReference type="AlphaFoldDB" id="A0A291IRN2"/>
<evidence type="ECO:0000256" key="6">
    <source>
        <dbReference type="HAMAP-Rule" id="MF_00367"/>
    </source>
</evidence>
<dbReference type="CDD" id="cd04163">
    <property type="entry name" value="Era"/>
    <property type="match status" value="1"/>
</dbReference>
<reference evidence="9 10" key="1">
    <citation type="submission" date="2017-09" db="EMBL/GenBank/DDBJ databases">
        <title>SPAdes assembly of the Mesoplasma lactucae genome.</title>
        <authorList>
            <person name="Knight T.F."/>
            <person name="Rubinstein R."/>
            <person name="Citino T."/>
        </authorList>
    </citation>
    <scope>NUCLEOTIDE SEQUENCE [LARGE SCALE GENOMIC DNA]</scope>
    <source>
        <strain evidence="9 10">831-C4</strain>
    </source>
</reference>
<dbReference type="InterPro" id="IPR005662">
    <property type="entry name" value="GTPase_Era-like"/>
</dbReference>
<dbReference type="EMBL" id="CP023668">
    <property type="protein sequence ID" value="ATG97351.1"/>
    <property type="molecule type" value="Genomic_DNA"/>
</dbReference>
<name>A0A291IRN2_9MOLU</name>
<protein>
    <recommendedName>
        <fullName evidence="2 6">GTPase Era</fullName>
    </recommendedName>
</protein>
<dbReference type="NCBIfam" id="TIGR00436">
    <property type="entry name" value="era"/>
    <property type="match status" value="1"/>
</dbReference>
<feature type="region of interest" description="G1" evidence="7">
    <location>
        <begin position="26"/>
        <end position="33"/>
    </location>
</feature>